<feature type="compositionally biased region" description="Low complexity" evidence="2">
    <location>
        <begin position="28"/>
        <end position="44"/>
    </location>
</feature>
<evidence type="ECO:0000259" key="4">
    <source>
        <dbReference type="Pfam" id="PF01298"/>
    </source>
</evidence>
<protein>
    <submittedName>
        <fullName evidence="5">IgA1 protease</fullName>
        <ecNumber evidence="5">3.4.21.7</ecNumber>
    </submittedName>
</protein>
<organism evidence="5 6">
    <name type="scientific">Neisseria animaloris</name>
    <dbReference type="NCBI Taxonomy" id="326522"/>
    <lineage>
        <taxon>Bacteria</taxon>
        <taxon>Pseudomonadati</taxon>
        <taxon>Pseudomonadota</taxon>
        <taxon>Betaproteobacteria</taxon>
        <taxon>Neisseriales</taxon>
        <taxon>Neisseriaceae</taxon>
        <taxon>Neisseria</taxon>
    </lineage>
</organism>
<dbReference type="KEGG" id="nani:NCTC12227_01569"/>
<dbReference type="GO" id="GO:0009279">
    <property type="term" value="C:cell outer membrane"/>
    <property type="evidence" value="ECO:0007669"/>
    <property type="project" value="UniProtKB-SubCell"/>
</dbReference>
<keyword evidence="5" id="KW-0378">Hydrolase</keyword>
<dbReference type="InterPro" id="IPR001677">
    <property type="entry name" value="TbpB_B_D"/>
</dbReference>
<dbReference type="GO" id="GO:0004252">
    <property type="term" value="F:serine-type endopeptidase activity"/>
    <property type="evidence" value="ECO:0007669"/>
    <property type="project" value="UniProtKB-EC"/>
</dbReference>
<feature type="compositionally biased region" description="Basic and acidic residues" evidence="2">
    <location>
        <begin position="45"/>
        <end position="140"/>
    </location>
</feature>
<dbReference type="InterPro" id="IPR011250">
    <property type="entry name" value="OMP/PagP_B-barrel"/>
</dbReference>
<proteinExistence type="predicted"/>
<dbReference type="EMBL" id="LR134516">
    <property type="protein sequence ID" value="VEJ21809.1"/>
    <property type="molecule type" value="Genomic_DNA"/>
</dbReference>
<evidence type="ECO:0000256" key="1">
    <source>
        <dbReference type="ARBA" id="ARBA00004442"/>
    </source>
</evidence>
<dbReference type="GO" id="GO:0006508">
    <property type="term" value="P:proteolysis"/>
    <property type="evidence" value="ECO:0007669"/>
    <property type="project" value="UniProtKB-KW"/>
</dbReference>
<dbReference type="CDD" id="cd06503">
    <property type="entry name" value="ATP-synt_Fo_b"/>
    <property type="match status" value="1"/>
</dbReference>
<keyword evidence="3" id="KW-0732">Signal</keyword>
<dbReference type="OrthoDB" id="5673741at2"/>
<name>A0A3S4YIA1_9NEIS</name>
<dbReference type="Gene3D" id="2.40.160.90">
    <property type="match status" value="1"/>
</dbReference>
<feature type="chain" id="PRO_5018622654" evidence="3">
    <location>
        <begin position="21"/>
        <end position="400"/>
    </location>
</feature>
<dbReference type="SUPFAM" id="SSF56925">
    <property type="entry name" value="OMPA-like"/>
    <property type="match status" value="1"/>
</dbReference>
<accession>A0A3S4YIA1</accession>
<dbReference type="Proteomes" id="UP000268229">
    <property type="component" value="Chromosome"/>
</dbReference>
<dbReference type="EC" id="3.4.21.7" evidence="5"/>
<feature type="region of interest" description="Disordered" evidence="2">
    <location>
        <begin position="23"/>
        <end position="155"/>
    </location>
</feature>
<gene>
    <name evidence="5" type="primary">iga</name>
    <name evidence="5" type="ORF">NCTC12227_01569</name>
</gene>
<dbReference type="STRING" id="326522.BWD08_09585"/>
<keyword evidence="6" id="KW-1185">Reference proteome</keyword>
<sequence>MKKLSLQAVLAVTCAIVLNACSSGGGSAPASLSTPQNNQNQAQNQKEEKEEAERKKTEEQAKAEAERKKAEELAKQEAERKKAEELAKQEAERKKAEELAKQEAERKKAEELAKQEAERKKAEELAKQEADRKKAEEDAKNQANNNPKPQPEKGGSFAEALAKGFVANDSKKAGFMKGKPVNGIMLSIDNASGAVTGQLPQTESFDELMLNGTKILLLASSTDKLKEIAMRPLAERDFPNGGYKSEGKGWVGSTGDARQGYFENVRYGVYTVDGKSHLFVQGNPSTWLSRAKYSYSGDAVYGKDGVYNRAKTSAIVDFANKTVDVTITPPRVSGRADPSPLQFGGIIDGNTFSGTKNNIETKGGFFGPGGVDLGGVYNVKEGEHKGYNGAYGASNRQIVK</sequence>
<dbReference type="RefSeq" id="WP_126304916.1">
    <property type="nucleotide sequence ID" value="NZ_LR134516.1"/>
</dbReference>
<feature type="domain" description="Transferrin-binding protein B C-lobe/N-lobe beta-barrel" evidence="4">
    <location>
        <begin position="307"/>
        <end position="394"/>
    </location>
</feature>
<evidence type="ECO:0000256" key="2">
    <source>
        <dbReference type="SAM" id="MobiDB-lite"/>
    </source>
</evidence>
<dbReference type="Pfam" id="PF01298">
    <property type="entry name" value="TbpB_B_D"/>
    <property type="match status" value="1"/>
</dbReference>
<reference evidence="5 6" key="1">
    <citation type="submission" date="2018-12" db="EMBL/GenBank/DDBJ databases">
        <authorList>
            <consortium name="Pathogen Informatics"/>
        </authorList>
    </citation>
    <scope>NUCLEOTIDE SEQUENCE [LARGE SCALE GENOMIC DNA]</scope>
    <source>
        <strain evidence="5 6">NCTC12227</strain>
    </source>
</reference>
<feature type="signal peptide" evidence="3">
    <location>
        <begin position="1"/>
        <end position="20"/>
    </location>
</feature>
<evidence type="ECO:0000256" key="3">
    <source>
        <dbReference type="SAM" id="SignalP"/>
    </source>
</evidence>
<keyword evidence="5" id="KW-0645">Protease</keyword>
<evidence type="ECO:0000313" key="6">
    <source>
        <dbReference type="Proteomes" id="UP000268229"/>
    </source>
</evidence>
<dbReference type="AlphaFoldDB" id="A0A3S4YIA1"/>
<evidence type="ECO:0000313" key="5">
    <source>
        <dbReference type="EMBL" id="VEJ21809.1"/>
    </source>
</evidence>
<comment type="subcellular location">
    <subcellularLocation>
        <location evidence="1">Cell outer membrane</location>
    </subcellularLocation>
</comment>